<accession>A0ABQ7M6T6</accession>
<dbReference type="EMBL" id="JADBGQ010000006">
    <property type="protein sequence ID" value="KAG5394509.1"/>
    <property type="molecule type" value="Genomic_DNA"/>
</dbReference>
<reference evidence="2 3" key="1">
    <citation type="submission" date="2021-03" db="EMBL/GenBank/DDBJ databases">
        <authorList>
            <person name="King G.J."/>
            <person name="Bancroft I."/>
            <person name="Baten A."/>
            <person name="Bloomfield J."/>
            <person name="Borpatragohain P."/>
            <person name="He Z."/>
            <person name="Irish N."/>
            <person name="Irwin J."/>
            <person name="Liu K."/>
            <person name="Mauleon R.P."/>
            <person name="Moore J."/>
            <person name="Morris R."/>
            <person name="Ostergaard L."/>
            <person name="Wang B."/>
            <person name="Wells R."/>
        </authorList>
    </citation>
    <scope>NUCLEOTIDE SEQUENCE [LARGE SCALE GENOMIC DNA]</scope>
    <source>
        <strain evidence="2">R-o-18</strain>
        <tissue evidence="2">Leaf</tissue>
    </source>
</reference>
<sequence length="77" mass="8767">MHFGQEANKISSAEIDDAYPHPRRVNYVTQLKKRKQRPSTSEMRSEQANMGSGASETRLQAYNNSSPGQRARTPRFL</sequence>
<feature type="compositionally biased region" description="Polar residues" evidence="1">
    <location>
        <begin position="38"/>
        <end position="68"/>
    </location>
</feature>
<name>A0ABQ7M6T6_BRACM</name>
<evidence type="ECO:0000313" key="2">
    <source>
        <dbReference type="EMBL" id="KAG5394509.1"/>
    </source>
</evidence>
<organism evidence="2 3">
    <name type="scientific">Brassica rapa subsp. trilocularis</name>
    <dbReference type="NCBI Taxonomy" id="1813537"/>
    <lineage>
        <taxon>Eukaryota</taxon>
        <taxon>Viridiplantae</taxon>
        <taxon>Streptophyta</taxon>
        <taxon>Embryophyta</taxon>
        <taxon>Tracheophyta</taxon>
        <taxon>Spermatophyta</taxon>
        <taxon>Magnoliopsida</taxon>
        <taxon>eudicotyledons</taxon>
        <taxon>Gunneridae</taxon>
        <taxon>Pentapetalae</taxon>
        <taxon>rosids</taxon>
        <taxon>malvids</taxon>
        <taxon>Brassicales</taxon>
        <taxon>Brassicaceae</taxon>
        <taxon>Brassiceae</taxon>
        <taxon>Brassica</taxon>
    </lineage>
</organism>
<evidence type="ECO:0008006" key="4">
    <source>
        <dbReference type="Google" id="ProtNLM"/>
    </source>
</evidence>
<dbReference type="Proteomes" id="UP000823674">
    <property type="component" value="Chromosome A06"/>
</dbReference>
<keyword evidence="3" id="KW-1185">Reference proteome</keyword>
<comment type="caution">
    <text evidence="2">The sequence shown here is derived from an EMBL/GenBank/DDBJ whole genome shotgun (WGS) entry which is preliminary data.</text>
</comment>
<proteinExistence type="predicted"/>
<evidence type="ECO:0000313" key="3">
    <source>
        <dbReference type="Proteomes" id="UP000823674"/>
    </source>
</evidence>
<gene>
    <name evidence="2" type="primary">A06p045060.1_BraROA</name>
    <name evidence="2" type="ORF">IGI04_024472</name>
</gene>
<feature type="region of interest" description="Disordered" evidence="1">
    <location>
        <begin position="1"/>
        <end position="77"/>
    </location>
</feature>
<protein>
    <recommendedName>
        <fullName evidence="4">DUF4005 domain-containing protein</fullName>
    </recommendedName>
</protein>
<evidence type="ECO:0000256" key="1">
    <source>
        <dbReference type="SAM" id="MobiDB-lite"/>
    </source>
</evidence>